<keyword evidence="2" id="KW-1185">Reference proteome</keyword>
<name>A0A8H4B3E2_GIGMA</name>
<dbReference type="EMBL" id="WTPW01000032">
    <property type="protein sequence ID" value="KAF0556664.1"/>
    <property type="molecule type" value="Genomic_DNA"/>
</dbReference>
<dbReference type="AlphaFoldDB" id="A0A8H4B3E2"/>
<accession>A0A8H4B3E2</accession>
<dbReference type="Proteomes" id="UP000439903">
    <property type="component" value="Unassembled WGS sequence"/>
</dbReference>
<proteinExistence type="predicted"/>
<gene>
    <name evidence="1" type="ORF">F8M41_015023</name>
</gene>
<evidence type="ECO:0000313" key="1">
    <source>
        <dbReference type="EMBL" id="KAF0556664.1"/>
    </source>
</evidence>
<protein>
    <submittedName>
        <fullName evidence="1">Uncharacterized protein</fullName>
    </submittedName>
</protein>
<comment type="caution">
    <text evidence="1">The sequence shown here is derived from an EMBL/GenBank/DDBJ whole genome shotgun (WGS) entry which is preliminary data.</text>
</comment>
<sequence>MDQREIINQLFYLFLQFLITINSDQNQNYNYPIHYNHIIYESDNDDSDYISTDEEPTNQYIPITKFLHDNNINSQQFYLKFNEIDSINMVYEYEHPLNGGHCWNCNESFHHRCCAACKRTLKNCDCEFICGLTFSTKQKDKKKQTQSVQKI</sequence>
<evidence type="ECO:0000313" key="2">
    <source>
        <dbReference type="Proteomes" id="UP000439903"/>
    </source>
</evidence>
<organism evidence="1 2">
    <name type="scientific">Gigaspora margarita</name>
    <dbReference type="NCBI Taxonomy" id="4874"/>
    <lineage>
        <taxon>Eukaryota</taxon>
        <taxon>Fungi</taxon>
        <taxon>Fungi incertae sedis</taxon>
        <taxon>Mucoromycota</taxon>
        <taxon>Glomeromycotina</taxon>
        <taxon>Glomeromycetes</taxon>
        <taxon>Diversisporales</taxon>
        <taxon>Gigasporaceae</taxon>
        <taxon>Gigaspora</taxon>
    </lineage>
</organism>
<reference evidence="1 2" key="1">
    <citation type="journal article" date="2019" name="Environ. Microbiol.">
        <title>At the nexus of three kingdoms: the genome of the mycorrhizal fungus Gigaspora margarita provides insights into plant, endobacterial and fungal interactions.</title>
        <authorList>
            <person name="Venice F."/>
            <person name="Ghignone S."/>
            <person name="Salvioli di Fossalunga A."/>
            <person name="Amselem J."/>
            <person name="Novero M."/>
            <person name="Xianan X."/>
            <person name="Sedzielewska Toro K."/>
            <person name="Morin E."/>
            <person name="Lipzen A."/>
            <person name="Grigoriev I.V."/>
            <person name="Henrissat B."/>
            <person name="Martin F.M."/>
            <person name="Bonfante P."/>
        </authorList>
    </citation>
    <scope>NUCLEOTIDE SEQUENCE [LARGE SCALE GENOMIC DNA]</scope>
    <source>
        <strain evidence="1 2">BEG34</strain>
    </source>
</reference>